<feature type="non-terminal residue" evidence="1">
    <location>
        <position position="59"/>
    </location>
</feature>
<dbReference type="EMBL" id="JARKIE010000399">
    <property type="protein sequence ID" value="KAJ7645365.1"/>
    <property type="molecule type" value="Genomic_DNA"/>
</dbReference>
<organism evidence="1 2">
    <name type="scientific">Mycena rosella</name>
    <name type="common">Pink bonnet</name>
    <name type="synonym">Agaricus rosellus</name>
    <dbReference type="NCBI Taxonomy" id="1033263"/>
    <lineage>
        <taxon>Eukaryota</taxon>
        <taxon>Fungi</taxon>
        <taxon>Dikarya</taxon>
        <taxon>Basidiomycota</taxon>
        <taxon>Agaricomycotina</taxon>
        <taxon>Agaricomycetes</taxon>
        <taxon>Agaricomycetidae</taxon>
        <taxon>Agaricales</taxon>
        <taxon>Marasmiineae</taxon>
        <taxon>Mycenaceae</taxon>
        <taxon>Mycena</taxon>
    </lineage>
</organism>
<keyword evidence="2" id="KW-1185">Reference proteome</keyword>
<protein>
    <submittedName>
        <fullName evidence="1">Uncharacterized protein</fullName>
    </submittedName>
</protein>
<feature type="non-terminal residue" evidence="1">
    <location>
        <position position="1"/>
    </location>
</feature>
<evidence type="ECO:0000313" key="1">
    <source>
        <dbReference type="EMBL" id="KAJ7645365.1"/>
    </source>
</evidence>
<gene>
    <name evidence="1" type="ORF">B0H17DRAFT_839311</name>
</gene>
<sequence length="59" mass="7151">FKNWSITNLMSWQWTGSATKSIEEMEKLVDIIKDPKFSKVDIMEFDVKRETARRTRWLE</sequence>
<reference evidence="1" key="1">
    <citation type="submission" date="2023-03" db="EMBL/GenBank/DDBJ databases">
        <title>Massive genome expansion in bonnet fungi (Mycena s.s.) driven by repeated elements and novel gene families across ecological guilds.</title>
        <authorList>
            <consortium name="Lawrence Berkeley National Laboratory"/>
            <person name="Harder C.B."/>
            <person name="Miyauchi S."/>
            <person name="Viragh M."/>
            <person name="Kuo A."/>
            <person name="Thoen E."/>
            <person name="Andreopoulos B."/>
            <person name="Lu D."/>
            <person name="Skrede I."/>
            <person name="Drula E."/>
            <person name="Henrissat B."/>
            <person name="Morin E."/>
            <person name="Kohler A."/>
            <person name="Barry K."/>
            <person name="LaButti K."/>
            <person name="Morin E."/>
            <person name="Salamov A."/>
            <person name="Lipzen A."/>
            <person name="Mereny Z."/>
            <person name="Hegedus B."/>
            <person name="Baldrian P."/>
            <person name="Stursova M."/>
            <person name="Weitz H."/>
            <person name="Taylor A."/>
            <person name="Grigoriev I.V."/>
            <person name="Nagy L.G."/>
            <person name="Martin F."/>
            <person name="Kauserud H."/>
        </authorList>
    </citation>
    <scope>NUCLEOTIDE SEQUENCE</scope>
    <source>
        <strain evidence="1">CBHHK067</strain>
    </source>
</reference>
<name>A0AAD7CCT6_MYCRO</name>
<dbReference type="AlphaFoldDB" id="A0AAD7CCT6"/>
<evidence type="ECO:0000313" key="2">
    <source>
        <dbReference type="Proteomes" id="UP001221757"/>
    </source>
</evidence>
<accession>A0AAD7CCT6</accession>
<proteinExistence type="predicted"/>
<dbReference type="Proteomes" id="UP001221757">
    <property type="component" value="Unassembled WGS sequence"/>
</dbReference>
<comment type="caution">
    <text evidence="1">The sequence shown here is derived from an EMBL/GenBank/DDBJ whole genome shotgun (WGS) entry which is preliminary data.</text>
</comment>